<protein>
    <submittedName>
        <fullName evidence="1">Uncharacterized protein</fullName>
    </submittedName>
</protein>
<dbReference type="RefSeq" id="WP_285458550.1">
    <property type="nucleotide sequence ID" value="NZ_CP127173.1"/>
</dbReference>
<evidence type="ECO:0000313" key="2">
    <source>
        <dbReference type="Proteomes" id="UP001227101"/>
    </source>
</evidence>
<dbReference type="Proteomes" id="UP001227101">
    <property type="component" value="Chromosome"/>
</dbReference>
<keyword evidence="2" id="KW-1185">Reference proteome</keyword>
<proteinExistence type="predicted"/>
<dbReference type="EMBL" id="CP127173">
    <property type="protein sequence ID" value="WIV60947.1"/>
    <property type="molecule type" value="Genomic_DNA"/>
</dbReference>
<evidence type="ECO:0000313" key="1">
    <source>
        <dbReference type="EMBL" id="WIV60947.1"/>
    </source>
</evidence>
<reference evidence="1 2" key="1">
    <citation type="submission" date="2023-06" db="EMBL/GenBank/DDBJ databases">
        <authorList>
            <person name="Oyuntsetseg B."/>
            <person name="Kim S.B."/>
        </authorList>
    </citation>
    <scope>NUCLEOTIDE SEQUENCE [LARGE SCALE GENOMIC DNA]</scope>
    <source>
        <strain evidence="1 2">2-2</strain>
    </source>
</reference>
<organism evidence="1 2">
    <name type="scientific">Amycolatopsis nalaikhensis</name>
    <dbReference type="NCBI Taxonomy" id="715472"/>
    <lineage>
        <taxon>Bacteria</taxon>
        <taxon>Bacillati</taxon>
        <taxon>Actinomycetota</taxon>
        <taxon>Actinomycetes</taxon>
        <taxon>Pseudonocardiales</taxon>
        <taxon>Pseudonocardiaceae</taxon>
        <taxon>Amycolatopsis</taxon>
    </lineage>
</organism>
<accession>A0ABY8XZD4</accession>
<gene>
    <name evidence="1" type="ORF">QP939_21260</name>
</gene>
<sequence>MTSGQIPPELRAALRALRTVRSEKPEGGSETEAFAAWRERMAEALERLAQLLIFPEDRRQAADEATEARAQAARIRAHLRNDRAD</sequence>
<name>A0ABY8XZD4_9PSEU</name>